<reference evidence="4" key="7">
    <citation type="journal article" date="2018" name="PLoS Genet.">
        <title>Multiplexed CRISPR/Cas9-mediated knockout of 19 Fanconi anemia pathway genes in zebrafish revealed their roles in growth, sexual development and fertility.</title>
        <authorList>
            <person name="Ramanagoudr-Bhojappa R."/>
            <person name="Carrington B."/>
            <person name="Ramaswami M."/>
            <person name="Bishop K."/>
            <person name="Robbins G.M."/>
            <person name="Jones M."/>
            <person name="Harper U."/>
            <person name="Frederickson S.C."/>
            <person name="Kimble D.C."/>
            <person name="Sood R."/>
            <person name="Chandrasekharappa S.C."/>
        </authorList>
    </citation>
    <scope>NUCLEOTIDE SEQUENCE</scope>
</reference>
<dbReference type="GO" id="GO:0006974">
    <property type="term" value="P:DNA damage response"/>
    <property type="evidence" value="ECO:0000318"/>
    <property type="project" value="GO_Central"/>
</dbReference>
<dbReference type="EMBL" id="AY968597">
    <property type="protein sequence ID" value="AAY40844.1"/>
    <property type="molecule type" value="mRNA"/>
</dbReference>
<protein>
    <submittedName>
        <fullName evidence="1 4">Fanconi anemia G</fullName>
    </submittedName>
    <submittedName>
        <fullName evidence="2">Fanconi anemia complementation group G protein</fullName>
    </submittedName>
</protein>
<reference evidence="2 4" key="1">
    <citation type="journal article" date="2004" name="DNA Repair">
        <title>Multiple TPR motifs characterize the Fanconi anemia FANCG protein.</title>
        <authorList>
            <person name="Blom E."/>
            <person name="van de Vrugt H.J."/>
            <person name="de Vries Y."/>
            <person name="de Winter J.P."/>
            <person name="Arwert F."/>
            <person name="Joenje H."/>
        </authorList>
    </citation>
    <scope>NUCLEOTIDE SEQUENCE</scope>
</reference>
<dbReference type="ZFIN" id="ZDB-GENE-050417-103">
    <property type="gene designation" value="fancg"/>
</dbReference>
<dbReference type="KEGG" id="dre:402936"/>
<dbReference type="Pfam" id="PF13181">
    <property type="entry name" value="TPR_8"/>
    <property type="match status" value="1"/>
</dbReference>
<dbReference type="EMBL" id="AJ496390">
    <property type="protein sequence ID" value="CAD42907.1"/>
    <property type="molecule type" value="mRNA"/>
</dbReference>
<reference evidence="3" key="5">
    <citation type="journal article" date="2013" name="Nature">
        <title>The zebrafish reference genome sequence and its relationship to the human genome.</title>
        <authorList>
            <consortium name="Genome Reference Consortium Zebrafish"/>
            <person name="Howe K."/>
            <person name="Clark M.D."/>
            <person name="Torroja C.F."/>
            <person name="Torrance J."/>
            <person name="Berthelot C."/>
            <person name="Muffato M."/>
            <person name="Collins J.E."/>
            <person name="Humphray S."/>
            <person name="McLaren K."/>
            <person name="Matthews L."/>
            <person name="McLaren S."/>
            <person name="Sealy I."/>
            <person name="Caccamo M."/>
            <person name="Churcher C."/>
            <person name="Scott C."/>
            <person name="Barrett J.C."/>
            <person name="Koch R."/>
            <person name="Rauch G.J."/>
            <person name="White S."/>
            <person name="Chow W."/>
            <person name="Kilian B."/>
            <person name="Quintais L.T."/>
            <person name="Guerra-Assuncao J.A."/>
            <person name="Zhou Y."/>
            <person name="Gu Y."/>
            <person name="Yen J."/>
            <person name="Vogel J.H."/>
            <person name="Eyre T."/>
            <person name="Redmond S."/>
            <person name="Banerjee R."/>
            <person name="Chi J."/>
            <person name="Fu B."/>
            <person name="Langley E."/>
            <person name="Maguire S.F."/>
            <person name="Laird G.K."/>
            <person name="Lloyd D."/>
            <person name="Kenyon E."/>
            <person name="Donaldson S."/>
            <person name="Sehra H."/>
            <person name="Almeida-King J."/>
            <person name="Loveland J."/>
            <person name="Trevanion S."/>
            <person name="Jones M."/>
            <person name="Quail M."/>
            <person name="Willey D."/>
            <person name="Hunt A."/>
            <person name="Burton J."/>
            <person name="Sims S."/>
            <person name="McLay K."/>
            <person name="Plumb B."/>
            <person name="Davis J."/>
            <person name="Clee C."/>
            <person name="Oliver K."/>
            <person name="Clark R."/>
            <person name="Riddle C."/>
            <person name="Elliot D."/>
            <person name="Eliott D."/>
            <person name="Threadgold G."/>
            <person name="Harden G."/>
            <person name="Ware D."/>
            <person name="Begum S."/>
            <person name="Mortimore B."/>
            <person name="Mortimer B."/>
            <person name="Kerry G."/>
            <person name="Heath P."/>
            <person name="Phillimore B."/>
            <person name="Tracey A."/>
            <person name="Corby N."/>
            <person name="Dunn M."/>
            <person name="Johnson C."/>
            <person name="Wood J."/>
            <person name="Clark S."/>
            <person name="Pelan S."/>
            <person name="Griffiths G."/>
            <person name="Smith M."/>
            <person name="Glithero R."/>
            <person name="Howden P."/>
            <person name="Barker N."/>
            <person name="Lloyd C."/>
            <person name="Stevens C."/>
            <person name="Harley J."/>
            <person name="Holt K."/>
            <person name="Panagiotidis G."/>
            <person name="Lovell J."/>
            <person name="Beasley H."/>
            <person name="Henderson C."/>
            <person name="Gordon D."/>
            <person name="Auger K."/>
            <person name="Wright D."/>
            <person name="Collins J."/>
            <person name="Raisen C."/>
            <person name="Dyer L."/>
            <person name="Leung K."/>
            <person name="Robertson L."/>
            <person name="Ambridge K."/>
            <person name="Leongamornlert D."/>
            <person name="McGuire S."/>
            <person name="Gilderthorp R."/>
            <person name="Griffiths C."/>
            <person name="Manthravadi D."/>
            <person name="Nichol S."/>
            <person name="Barker G."/>
            <person name="Whitehead S."/>
            <person name="Kay M."/>
            <person name="Brown J."/>
            <person name="Murnane C."/>
            <person name="Gray E."/>
            <person name="Humphries M."/>
            <person name="Sycamore N."/>
            <person name="Barker D."/>
            <person name="Saunders D."/>
            <person name="Wallis J."/>
            <person name="Babbage A."/>
            <person name="Hammond S."/>
            <person name="Mashreghi-Mohammadi M."/>
            <person name="Barr L."/>
            <person name="Martin S."/>
            <person name="Wray P."/>
            <person name="Ellington A."/>
            <person name="Matthews N."/>
            <person name="Ellwood M."/>
            <person name="Woodmansey R."/>
            <person name="Clark G."/>
            <person name="Cooper J."/>
            <person name="Cooper J."/>
            <person name="Tromans A."/>
            <person name="Grafham D."/>
            <person name="Skuce C."/>
            <person name="Pandian R."/>
            <person name="Andrews R."/>
            <person name="Harrison E."/>
            <person name="Kimberley A."/>
            <person name="Garnett J."/>
            <person name="Fosker N."/>
            <person name="Hall R."/>
            <person name="Garner P."/>
            <person name="Kelly D."/>
            <person name="Bird C."/>
            <person name="Palmer S."/>
            <person name="Gehring I."/>
            <person name="Berger A."/>
            <person name="Dooley C.M."/>
            <person name="Ersan-Urun Z."/>
            <person name="Eser C."/>
            <person name="Geiger H."/>
            <person name="Geisler M."/>
            <person name="Karotki L."/>
            <person name="Kirn A."/>
            <person name="Konantz J."/>
            <person name="Konantz M."/>
            <person name="Oberlander M."/>
            <person name="Rudolph-Geiger S."/>
            <person name="Teucke M."/>
            <person name="Lanz C."/>
            <person name="Raddatz G."/>
            <person name="Osoegawa K."/>
            <person name="Zhu B."/>
            <person name="Rapp A."/>
            <person name="Widaa S."/>
            <person name="Langford C."/>
            <person name="Yang F."/>
            <person name="Schuster S.C."/>
            <person name="Carter N.P."/>
            <person name="Harrow J."/>
            <person name="Ning Z."/>
            <person name="Herrero J."/>
            <person name="Searle S.M."/>
            <person name="Enright A."/>
            <person name="Geisler R."/>
            <person name="Plasterk R.H."/>
            <person name="Lee C."/>
            <person name="Westerfield M."/>
            <person name="de Jong P.J."/>
            <person name="Zon L.I."/>
            <person name="Postlethwait J.H."/>
            <person name="Nusslein-Volhard C."/>
            <person name="Hubbard T.J."/>
            <person name="Roest Crollius H."/>
            <person name="Rogers J."/>
            <person name="Stemple D.L."/>
        </authorList>
    </citation>
    <scope>NUCLEOTIDE SEQUENCE [LARGE SCALE GENOMIC DNA]</scope>
</reference>
<dbReference type="PANTHER" id="PTHR15254">
    <property type="entry name" value="FANCONI ANEMIA GROUP G PROTEIN FAMILY MEMBER"/>
    <property type="match status" value="1"/>
</dbReference>
<reference evidence="4" key="6">
    <citation type="journal article" date="2016" name="BMC Genomics">
        <title>Gene evolution and gene expression after whole genome duplication in fish: the PhyloFish database.</title>
        <authorList>
            <person name="Pasquier J."/>
            <person name="Cabau C."/>
            <person name="Nguyen T."/>
            <person name="Jouanno E."/>
            <person name="Severac D."/>
            <person name="Braasch I."/>
            <person name="Journot L."/>
            <person name="Pontarotti P."/>
            <person name="Klopp C."/>
            <person name="Postlethwait J.H."/>
            <person name="Guiguen Y."/>
            <person name="Bobe J."/>
        </authorList>
    </citation>
    <scope>NUCLEOTIDE SEQUENCE</scope>
</reference>
<evidence type="ECO:0007829" key="6">
    <source>
        <dbReference type="PeptideAtlas" id="Q70YH6"/>
    </source>
</evidence>
<dbReference type="GeneID" id="402936"/>
<keyword evidence="3" id="KW-1185">Reference proteome</keyword>
<evidence type="ECO:0000313" key="1">
    <source>
        <dbReference type="EMBL" id="AAY40844.1"/>
    </source>
</evidence>
<dbReference type="GO" id="GO:0043240">
    <property type="term" value="C:Fanconi anaemia nuclear complex"/>
    <property type="evidence" value="ECO:0000318"/>
    <property type="project" value="GO_Central"/>
</dbReference>
<keyword evidence="6" id="KW-1267">Proteomics identification</keyword>
<dbReference type="Gene3D" id="1.25.40.10">
    <property type="entry name" value="Tetratricopeptide repeat domain"/>
    <property type="match status" value="2"/>
</dbReference>
<evidence type="ECO:0000313" key="4">
    <source>
        <dbReference type="RefSeq" id="NP_991202.1"/>
    </source>
</evidence>
<dbReference type="SUPFAM" id="SSF48452">
    <property type="entry name" value="TPR-like"/>
    <property type="match status" value="2"/>
</dbReference>
<dbReference type="Proteomes" id="UP000000437">
    <property type="component" value="Chromosome 5"/>
</dbReference>
<dbReference type="SMART" id="SM00028">
    <property type="entry name" value="TPR"/>
    <property type="match status" value="5"/>
</dbReference>
<evidence type="ECO:0000313" key="5">
    <source>
        <dbReference type="ZFIN" id="ZDB-GENE-050417-103"/>
    </source>
</evidence>
<dbReference type="PANTHER" id="PTHR15254:SF2">
    <property type="entry name" value="FANCONI ANEMIA GROUP G PROTEIN"/>
    <property type="match status" value="1"/>
</dbReference>
<sequence>MSVIPCLVDRWSEENNNIILAWKQNEQSLQPNREVRKRCYSESLKLLQKTQGLPAATERLKLELTVSYNTCLFALVFSNPSEMEESLTRSLFRALEAADCPVSSTEPVKLWEDALRTFGCSVYLPYVHKLLLLQWMLWLMQGQLERVLTLLTQIDSKRECSAPVNLQTETRNLPLRLEEDTSLMVAMAAKDLKELLHICTVICQGVEQMKTEKYSEALAVFQEAKGLPSPRSLLAHIHTLTGQTFAKLDQPHCALHYYRKALEVDFSCLGALYQSALVFRQLGNPKAEMEALHLLYSAVQLQSDKSLSSFSLVSPAMLLGGEQMSFISRVPSPSLILHTLANTCVLNGSISDGVECYLDLLTSLRSDGKGLVPTENGTCFPRIPVVYIEAGFALLKAQRYRDALVVCEEVITSTLDFIPERLLLDAAEKQHLADSDAVLENMDFVLWAGAARLLQAQAHWKLKDTKEAITHFTRAINQLVKVFVKQKDWKEKHPGNSEVMVDKVSTLETAKGHALAGRGLCFLERGQLKEALRDLHLGLQMSPGCKNTEMWLAEVLWRLDRREEALAHWREAHSISDRPKSIKLPLFLQAWAEETAFDFSDLNKKMEEYIQAKNAKT</sequence>
<reference evidence="4" key="3">
    <citation type="journal article" date="2006" name="Gene">
        <title>The Fanconi anemia gene network is conserved from zebrafish to human.</title>
        <authorList>
            <person name="Titus T.A."/>
            <person name="Selvig D.R."/>
            <person name="Qin B."/>
            <person name="Wilson C."/>
            <person name="Starks A.M."/>
            <person name="Roe B.A."/>
            <person name="Postlethwait J.H."/>
        </authorList>
    </citation>
    <scope>NUCLEOTIDE SEQUENCE</scope>
</reference>
<dbReference type="GO" id="GO:0036297">
    <property type="term" value="P:interstrand cross-link repair"/>
    <property type="evidence" value="ECO:0007669"/>
    <property type="project" value="InterPro"/>
</dbReference>
<dbReference type="AlphaFoldDB" id="Q70YH6"/>
<evidence type="ECO:0000313" key="2">
    <source>
        <dbReference type="EMBL" id="CAD42907.1"/>
    </source>
</evidence>
<organism evidence="2">
    <name type="scientific">Danio rerio</name>
    <name type="common">Zebrafish</name>
    <name type="synonym">Brachydanio rerio</name>
    <dbReference type="NCBI Taxonomy" id="7955"/>
    <lineage>
        <taxon>Eukaryota</taxon>
        <taxon>Metazoa</taxon>
        <taxon>Chordata</taxon>
        <taxon>Craniata</taxon>
        <taxon>Vertebrata</taxon>
        <taxon>Euteleostomi</taxon>
        <taxon>Actinopterygii</taxon>
        <taxon>Neopterygii</taxon>
        <taxon>Teleostei</taxon>
        <taxon>Ostariophysi</taxon>
        <taxon>Cypriniformes</taxon>
        <taxon>Danionidae</taxon>
        <taxon>Danioninae</taxon>
        <taxon>Danio</taxon>
    </lineage>
</organism>
<reference evidence="1" key="2">
    <citation type="submission" date="2005-03" db="EMBL/GenBank/DDBJ databases">
        <title>Major Elements of the Fanconi Anemia Multimolecular Core Complex are Conserved in Zebrafish and Human.</title>
        <authorList>
            <person name="Titus T.A."/>
            <person name="Selvig D.R."/>
            <person name="Qin B."/>
            <person name="Wilson C."/>
            <person name="Starks A.M."/>
            <person name="Roe B.A."/>
            <person name="Postlethwait J.H."/>
        </authorList>
    </citation>
    <scope>NUCLEOTIDE SEQUENCE</scope>
</reference>
<reference evidence="4" key="4">
    <citation type="journal article" date="2009" name="Mutat. Res.">
        <title>The Fanconi anemia/BRCA gene network in zebrafish: embryonic expression and comparative genomics.</title>
        <authorList>
            <person name="Titus T.A."/>
            <person name="Yan Y.L."/>
            <person name="Wilson C."/>
            <person name="Starks A.M."/>
            <person name="Frohnmayer J.D."/>
            <person name="Bremiller R.A."/>
            <person name="Canestro C."/>
            <person name="Rodriguez-Mari A."/>
            <person name="He X."/>
            <person name="Postlethwait J.H."/>
        </authorList>
    </citation>
    <scope>NUCLEOTIDE SEQUENCE</scope>
</reference>
<dbReference type="InterPro" id="IPR019734">
    <property type="entry name" value="TPR_rpt"/>
</dbReference>
<dbReference type="CTD" id="2189"/>
<dbReference type="OrthoDB" id="6355951at2759"/>
<name>Q70YH6_DANRE</name>
<dbReference type="InterPro" id="IPR039684">
    <property type="entry name" value="FANCG"/>
</dbReference>
<accession>Q70YH6</accession>
<dbReference type="AGR" id="ZFIN:ZDB-GENE-050417-103"/>
<dbReference type="InterPro" id="IPR011990">
    <property type="entry name" value="TPR-like_helical_dom_sf"/>
</dbReference>
<dbReference type="RefSeq" id="NP_991202.1">
    <property type="nucleotide sequence ID" value="NM_205639.1"/>
</dbReference>
<reference evidence="4" key="9">
    <citation type="submission" date="2025-04" db="UniProtKB">
        <authorList>
            <consortium name="RefSeq"/>
        </authorList>
    </citation>
    <scope>IDENTIFICATION</scope>
</reference>
<reference evidence="4" key="8">
    <citation type="journal article" date="2022" name="FASEB J.">
        <title>Zebrafish cox17 modulates primitive erythropoiesis via regulation of mitochondrial metabolism to facilitate hypoxia tolerance.</title>
        <authorList>
            <person name="Li L."/>
            <person name="Chen M."/>
            <person name="Liu W."/>
            <person name="Tai P."/>
            <person name="Liu X."/>
            <person name="Liu J.X."/>
        </authorList>
    </citation>
    <scope>NUCLEOTIDE SEQUENCE</scope>
</reference>
<gene>
    <name evidence="4 5" type="primary">fancg</name>
    <name evidence="4" type="synonym">zgc:109717</name>
</gene>
<proteinExistence type="evidence at protein level"/>
<evidence type="ECO:0000313" key="3">
    <source>
        <dbReference type="Proteomes" id="UP000000437"/>
    </source>
</evidence>